<dbReference type="Pfam" id="PF13419">
    <property type="entry name" value="HAD_2"/>
    <property type="match status" value="1"/>
</dbReference>
<dbReference type="SUPFAM" id="SSF56784">
    <property type="entry name" value="HAD-like"/>
    <property type="match status" value="1"/>
</dbReference>
<keyword evidence="3" id="KW-1185">Reference proteome</keyword>
<protein>
    <submittedName>
        <fullName evidence="2">HAD family hydrolase</fullName>
    </submittedName>
</protein>
<dbReference type="PANTHER" id="PTHR43434:SF1">
    <property type="entry name" value="PHOSPHOGLYCOLATE PHOSPHATASE"/>
    <property type="match status" value="1"/>
</dbReference>
<evidence type="ECO:0000313" key="3">
    <source>
        <dbReference type="Proteomes" id="UP000294513"/>
    </source>
</evidence>
<comment type="caution">
    <text evidence="2">The sequence shown here is derived from an EMBL/GenBank/DDBJ whole genome shotgun (WGS) entry which is preliminary data.</text>
</comment>
<dbReference type="Gene3D" id="3.40.50.1000">
    <property type="entry name" value="HAD superfamily/HAD-like"/>
    <property type="match status" value="1"/>
</dbReference>
<dbReference type="OrthoDB" id="9781769at2"/>
<dbReference type="InterPro" id="IPR041492">
    <property type="entry name" value="HAD_2"/>
</dbReference>
<keyword evidence="2" id="KW-0378">Hydrolase</keyword>
<dbReference type="InterPro" id="IPR050155">
    <property type="entry name" value="HAD-like_hydrolase_sf"/>
</dbReference>
<dbReference type="AlphaFoldDB" id="A0A4R4ZWB0"/>
<organism evidence="2 3">
    <name type="scientific">Actinomadura rubrisoli</name>
    <dbReference type="NCBI Taxonomy" id="2530368"/>
    <lineage>
        <taxon>Bacteria</taxon>
        <taxon>Bacillati</taxon>
        <taxon>Actinomycetota</taxon>
        <taxon>Actinomycetes</taxon>
        <taxon>Streptosporangiales</taxon>
        <taxon>Thermomonosporaceae</taxon>
        <taxon>Actinomadura</taxon>
    </lineage>
</organism>
<dbReference type="SFLD" id="SFLDG01129">
    <property type="entry name" value="C1.5:_HAD__Beta-PGM__Phosphata"/>
    <property type="match status" value="1"/>
</dbReference>
<dbReference type="EMBL" id="SMKU01000490">
    <property type="protein sequence ID" value="TDD63548.1"/>
    <property type="molecule type" value="Genomic_DNA"/>
</dbReference>
<accession>A0A4R4ZWB0</accession>
<reference evidence="2 3" key="1">
    <citation type="submission" date="2019-03" db="EMBL/GenBank/DDBJ databases">
        <title>Draft genome sequences of novel Actinobacteria.</title>
        <authorList>
            <person name="Sahin N."/>
            <person name="Ay H."/>
            <person name="Saygin H."/>
        </authorList>
    </citation>
    <scope>NUCLEOTIDE SEQUENCE [LARGE SCALE GENOMIC DNA]</scope>
    <source>
        <strain evidence="2 3">H3C3</strain>
    </source>
</reference>
<dbReference type="PANTHER" id="PTHR43434">
    <property type="entry name" value="PHOSPHOGLYCOLATE PHOSPHATASE"/>
    <property type="match status" value="1"/>
</dbReference>
<dbReference type="GO" id="GO:0008967">
    <property type="term" value="F:phosphoglycolate phosphatase activity"/>
    <property type="evidence" value="ECO:0007669"/>
    <property type="project" value="TreeGrafter"/>
</dbReference>
<evidence type="ECO:0000313" key="2">
    <source>
        <dbReference type="EMBL" id="TDD63548.1"/>
    </source>
</evidence>
<evidence type="ECO:0000256" key="1">
    <source>
        <dbReference type="SAM" id="MobiDB-lite"/>
    </source>
</evidence>
<dbReference type="GO" id="GO:0006281">
    <property type="term" value="P:DNA repair"/>
    <property type="evidence" value="ECO:0007669"/>
    <property type="project" value="TreeGrafter"/>
</dbReference>
<name>A0A4R4ZWB0_9ACTN</name>
<gene>
    <name evidence="2" type="ORF">E1298_43735</name>
</gene>
<dbReference type="InterPro" id="IPR036412">
    <property type="entry name" value="HAD-like_sf"/>
</dbReference>
<dbReference type="SFLD" id="SFLDS00003">
    <property type="entry name" value="Haloacid_Dehalogenase"/>
    <property type="match status" value="1"/>
</dbReference>
<dbReference type="Proteomes" id="UP000294513">
    <property type="component" value="Unassembled WGS sequence"/>
</dbReference>
<sequence length="308" mass="33736">MQQPDRGSLRAPLDLRDVVLTHTRKPSHHGLSLLPTLPVKPQALADADLIRLRHVPLPEGGKTARDQGRQPEPLTAAREGSRSVHKLILWDIDHTLIETGGVGSEVFKDAFEQVTGRKIDRLADVTGRTEQVIFRETLDLYDIEDPGDYFEKFVQVQAASYRARADEMCQRGRALPGAREALQAFAELPDITQTVLTGNPKPSAIAKLETFGLVHYLDLEIGAYGTDDSIRPNLVPIAQARATTRTGHTYTRETTYIIGDTKSDVEAAHKGGAQIVAVATGDTTVKQLRDAGALQVLSSLREVTELPL</sequence>
<dbReference type="InterPro" id="IPR023214">
    <property type="entry name" value="HAD_sf"/>
</dbReference>
<feature type="region of interest" description="Disordered" evidence="1">
    <location>
        <begin position="56"/>
        <end position="79"/>
    </location>
</feature>
<dbReference type="InterPro" id="IPR023198">
    <property type="entry name" value="PGP-like_dom2"/>
</dbReference>
<proteinExistence type="predicted"/>
<dbReference type="Gene3D" id="1.10.150.240">
    <property type="entry name" value="Putative phosphatase, domain 2"/>
    <property type="match status" value="1"/>
</dbReference>